<dbReference type="STRING" id="388408.LAX5112_01514"/>
<dbReference type="AlphaFoldDB" id="A0A0M7A1Y2"/>
<name>A0A0M7A1Y2_9HYPH</name>
<keyword evidence="3" id="KW-1185">Reference proteome</keyword>
<proteinExistence type="predicted"/>
<dbReference type="Proteomes" id="UP000053235">
    <property type="component" value="Unassembled WGS sequence"/>
</dbReference>
<protein>
    <submittedName>
        <fullName evidence="2">Chromosomal replication initiation protein</fullName>
    </submittedName>
</protein>
<dbReference type="SMART" id="SM00760">
    <property type="entry name" value="Bac_DnaA_C"/>
    <property type="match status" value="1"/>
</dbReference>
<reference evidence="3" key="1">
    <citation type="submission" date="2015-07" db="EMBL/GenBank/DDBJ databases">
        <authorList>
            <person name="Rodrigo-Torres Lidia"/>
            <person name="Arahal R.David."/>
        </authorList>
    </citation>
    <scope>NUCLEOTIDE SEQUENCE [LARGE SCALE GENOMIC DNA]</scope>
    <source>
        <strain evidence="3">CECT 5112</strain>
    </source>
</reference>
<dbReference type="EMBL" id="CXWD01000005">
    <property type="protein sequence ID" value="CTQ67774.1"/>
    <property type="molecule type" value="Genomic_DNA"/>
</dbReference>
<dbReference type="InterPro" id="IPR013159">
    <property type="entry name" value="DnaA_C"/>
</dbReference>
<dbReference type="GO" id="GO:0006275">
    <property type="term" value="P:regulation of DNA replication"/>
    <property type="evidence" value="ECO:0007669"/>
    <property type="project" value="InterPro"/>
</dbReference>
<feature type="domain" description="Chromosomal replication initiator DnaA C-terminal" evidence="1">
    <location>
        <begin position="39"/>
        <end position="101"/>
    </location>
</feature>
<accession>A0A0M7A1Y2</accession>
<gene>
    <name evidence="2" type="ORF">LAX5112_01514</name>
</gene>
<evidence type="ECO:0000313" key="2">
    <source>
        <dbReference type="EMBL" id="CTQ67774.1"/>
    </source>
</evidence>
<dbReference type="Gene3D" id="1.10.1750.10">
    <property type="match status" value="1"/>
</dbReference>
<sequence length="137" mass="15759">MFNDRGGVIHDTYGPLRAKPLCLLEENRLEAHLHLAEGYVSRAFCIKPMDFFTLNRGPKHVSDARQLMMYLAHVEFGLSLALVGRRYFRDRSTASHACKKIEIMREDPFFDELVSEIEALITLRRDPLFGASFWGAQ</sequence>
<organism evidence="2 3">
    <name type="scientific">Roseibium alexandrii</name>
    <dbReference type="NCBI Taxonomy" id="388408"/>
    <lineage>
        <taxon>Bacteria</taxon>
        <taxon>Pseudomonadati</taxon>
        <taxon>Pseudomonadota</taxon>
        <taxon>Alphaproteobacteria</taxon>
        <taxon>Hyphomicrobiales</taxon>
        <taxon>Stappiaceae</taxon>
        <taxon>Roseibium</taxon>
    </lineage>
</organism>
<dbReference type="Pfam" id="PF08299">
    <property type="entry name" value="Bac_DnaA_C"/>
    <property type="match status" value="1"/>
</dbReference>
<dbReference type="SUPFAM" id="SSF48295">
    <property type="entry name" value="TrpR-like"/>
    <property type="match status" value="1"/>
</dbReference>
<dbReference type="GO" id="GO:0005524">
    <property type="term" value="F:ATP binding"/>
    <property type="evidence" value="ECO:0007669"/>
    <property type="project" value="InterPro"/>
</dbReference>
<evidence type="ECO:0000259" key="1">
    <source>
        <dbReference type="SMART" id="SM00760"/>
    </source>
</evidence>
<dbReference type="InterPro" id="IPR010921">
    <property type="entry name" value="Trp_repressor/repl_initiator"/>
</dbReference>
<evidence type="ECO:0000313" key="3">
    <source>
        <dbReference type="Proteomes" id="UP000053235"/>
    </source>
</evidence>
<dbReference type="GO" id="GO:0043565">
    <property type="term" value="F:sequence-specific DNA binding"/>
    <property type="evidence" value="ECO:0007669"/>
    <property type="project" value="InterPro"/>
</dbReference>
<dbReference type="CDD" id="cd06571">
    <property type="entry name" value="Bac_DnaA_C"/>
    <property type="match status" value="1"/>
</dbReference>
<dbReference type="GO" id="GO:0006270">
    <property type="term" value="P:DNA replication initiation"/>
    <property type="evidence" value="ECO:0007669"/>
    <property type="project" value="InterPro"/>
</dbReference>